<accession>E1I9M7</accession>
<keyword evidence="3" id="KW-1185">Reference proteome</keyword>
<dbReference type="HOGENOM" id="CLU_059559_0_0_0"/>
<protein>
    <submittedName>
        <fullName evidence="2">Glycosyl transferase group 1</fullName>
    </submittedName>
</protein>
<dbReference type="InterPro" id="IPR028098">
    <property type="entry name" value="Glyco_trans_4-like_N"/>
</dbReference>
<dbReference type="AlphaFoldDB" id="E1I9M7"/>
<dbReference type="PANTHER" id="PTHR45947:SF14">
    <property type="entry name" value="SLL1723 PROTEIN"/>
    <property type="match status" value="1"/>
</dbReference>
<dbReference type="Pfam" id="PF13439">
    <property type="entry name" value="Glyco_transf_4"/>
    <property type="match status" value="1"/>
</dbReference>
<evidence type="ECO:0000313" key="3">
    <source>
        <dbReference type="Proteomes" id="UP000054010"/>
    </source>
</evidence>
<comment type="caution">
    <text evidence="2">The sequence shown here is derived from an EMBL/GenBank/DDBJ whole genome shotgun (WGS) entry which is preliminary data.</text>
</comment>
<dbReference type="Proteomes" id="UP000054010">
    <property type="component" value="Unassembled WGS sequence"/>
</dbReference>
<sequence>MSAYTIGFVLEQALGHVTHAKNLQANVPADPEVRALWGLIPFEVAGLAARVPVYKSNWTVRAGLRARRVVRGLVRQAPLDALFFHTQVPAILAQDWLRRIPGIVSLDATPLQYDRLGTFYQHAQGPGWLETLKWRLNRDCYRHARHLVAWAEWTKRGLVDEYEVPAAKITVIPPGVNVADWRRPTPRTRHDDPVKILFVGANLERKGGLLLLEAFRSLRSLGIELHLVTKDPVPSEPGLFVYAQMQPNSQPLKDLYHRCDIFALPTFGDCLPMVLSEAGASGMAMVSTKVAAIPEIVRDGETGLTVPVGDVGALTEALRRLILSPDLRLRLGERAITHVTHSYDAQKNATRLLDLLKHEADLARVKARRTA</sequence>
<proteinExistence type="predicted"/>
<dbReference type="GO" id="GO:0016757">
    <property type="term" value="F:glycosyltransferase activity"/>
    <property type="evidence" value="ECO:0007669"/>
    <property type="project" value="TreeGrafter"/>
</dbReference>
<dbReference type="eggNOG" id="COG0438">
    <property type="taxonomic scope" value="Bacteria"/>
</dbReference>
<organism evidence="2 3">
    <name type="scientific">Oscillochloris trichoides DG-6</name>
    <dbReference type="NCBI Taxonomy" id="765420"/>
    <lineage>
        <taxon>Bacteria</taxon>
        <taxon>Bacillati</taxon>
        <taxon>Chloroflexota</taxon>
        <taxon>Chloroflexia</taxon>
        <taxon>Chloroflexales</taxon>
        <taxon>Chloroflexineae</taxon>
        <taxon>Oscillochloridaceae</taxon>
        <taxon>Oscillochloris</taxon>
    </lineage>
</organism>
<evidence type="ECO:0000313" key="2">
    <source>
        <dbReference type="EMBL" id="EFO82105.1"/>
    </source>
</evidence>
<dbReference type="STRING" id="765420.OSCT_0028"/>
<dbReference type="InterPro" id="IPR050194">
    <property type="entry name" value="Glycosyltransferase_grp1"/>
</dbReference>
<feature type="domain" description="Glycosyltransferase subfamily 4-like N-terminal" evidence="1">
    <location>
        <begin position="44"/>
        <end position="179"/>
    </location>
</feature>
<dbReference type="PANTHER" id="PTHR45947">
    <property type="entry name" value="SULFOQUINOVOSYL TRANSFERASE SQD2"/>
    <property type="match status" value="1"/>
</dbReference>
<reference evidence="2 3" key="1">
    <citation type="journal article" date="2011" name="J. Bacteriol.">
        <title>Draft genome sequence of the anoxygenic filamentous phototrophic bacterium Oscillochloris trichoides subsp. DG-6.</title>
        <authorList>
            <person name="Kuznetsov B.B."/>
            <person name="Ivanovsky R.N."/>
            <person name="Keppen O.I."/>
            <person name="Sukhacheva M.V."/>
            <person name="Bumazhkin B.K."/>
            <person name="Patutina E.O."/>
            <person name="Beletsky A.V."/>
            <person name="Mardanov A.V."/>
            <person name="Baslerov R.V."/>
            <person name="Panteleeva A.N."/>
            <person name="Kolganova T.V."/>
            <person name="Ravin N.V."/>
            <person name="Skryabin K.G."/>
        </authorList>
    </citation>
    <scope>NUCLEOTIDE SEQUENCE [LARGE SCALE GENOMIC DNA]</scope>
    <source>
        <strain evidence="2 3">DG-6</strain>
    </source>
</reference>
<gene>
    <name evidence="2" type="ORF">OSCT_0028</name>
</gene>
<dbReference type="Gene3D" id="3.40.50.2000">
    <property type="entry name" value="Glycogen Phosphorylase B"/>
    <property type="match status" value="2"/>
</dbReference>
<dbReference type="Pfam" id="PF13692">
    <property type="entry name" value="Glyco_trans_1_4"/>
    <property type="match status" value="1"/>
</dbReference>
<keyword evidence="2" id="KW-0808">Transferase</keyword>
<name>E1I9M7_9CHLR</name>
<dbReference type="OrthoDB" id="9815550at2"/>
<dbReference type="CDD" id="cd03801">
    <property type="entry name" value="GT4_PimA-like"/>
    <property type="match status" value="1"/>
</dbReference>
<evidence type="ECO:0000259" key="1">
    <source>
        <dbReference type="Pfam" id="PF13439"/>
    </source>
</evidence>
<dbReference type="EMBL" id="ADVR01000001">
    <property type="protein sequence ID" value="EFO82105.1"/>
    <property type="molecule type" value="Genomic_DNA"/>
</dbReference>
<dbReference type="SUPFAM" id="SSF53756">
    <property type="entry name" value="UDP-Glycosyltransferase/glycogen phosphorylase"/>
    <property type="match status" value="1"/>
</dbReference>